<protein>
    <submittedName>
        <fullName evidence="1">Uncharacterized protein</fullName>
    </submittedName>
</protein>
<sequence>MMTHLPVAEKHLIERGMALTRNSAVAKQQIGRCPGPRQLATEYFIERRQAQSFAERARLSDAARRQGRWGMAAV</sequence>
<evidence type="ECO:0000313" key="2">
    <source>
        <dbReference type="Proteomes" id="UP000255382"/>
    </source>
</evidence>
<proteinExistence type="predicted"/>
<dbReference type="EMBL" id="UGLZ01000005">
    <property type="protein sequence ID" value="STV53376.1"/>
    <property type="molecule type" value="Genomic_DNA"/>
</dbReference>
<keyword evidence="2" id="KW-1185">Reference proteome</keyword>
<evidence type="ECO:0000313" key="1">
    <source>
        <dbReference type="EMBL" id="STV53376.1"/>
    </source>
</evidence>
<dbReference type="AlphaFoldDB" id="A0A378BVK6"/>
<accession>A0A378BVK6</accession>
<name>A0A378BVK6_KLEPO</name>
<organism evidence="1 2">
    <name type="scientific">Klebsiella pneumoniae subsp. ozaenae</name>
    <dbReference type="NCBI Taxonomy" id="574"/>
    <lineage>
        <taxon>Bacteria</taxon>
        <taxon>Pseudomonadati</taxon>
        <taxon>Pseudomonadota</taxon>
        <taxon>Gammaproteobacteria</taxon>
        <taxon>Enterobacterales</taxon>
        <taxon>Enterobacteriaceae</taxon>
        <taxon>Klebsiella/Raoultella group</taxon>
        <taxon>Klebsiella</taxon>
        <taxon>Klebsiella pneumoniae complex</taxon>
    </lineage>
</organism>
<gene>
    <name evidence="1" type="ORF">NCTC5050_05794</name>
</gene>
<reference evidence="1 2" key="1">
    <citation type="submission" date="2018-06" db="EMBL/GenBank/DDBJ databases">
        <authorList>
            <consortium name="Pathogen Informatics"/>
            <person name="Doyle S."/>
        </authorList>
    </citation>
    <scope>NUCLEOTIDE SEQUENCE [LARGE SCALE GENOMIC DNA]</scope>
    <source>
        <strain evidence="1 2">NCTC5050</strain>
    </source>
</reference>
<dbReference type="Proteomes" id="UP000255382">
    <property type="component" value="Unassembled WGS sequence"/>
</dbReference>